<evidence type="ECO:0000256" key="5">
    <source>
        <dbReference type="ARBA" id="ARBA00023002"/>
    </source>
</evidence>
<proteinExistence type="predicted"/>
<evidence type="ECO:0000256" key="3">
    <source>
        <dbReference type="ARBA" id="ARBA00022643"/>
    </source>
</evidence>
<reference evidence="7 8" key="1">
    <citation type="journal article" date="2011" name="BMC Genomics">
        <title>Complete genome sequence of Corynebacterium variabile DSM 44702 isolated from the surface of smear-ripened cheeses and insights into cheese ripening and flavor generation.</title>
        <authorList>
            <person name="Schroeder J."/>
            <person name="Maus I."/>
            <person name="Trost E."/>
            <person name="Tauch A."/>
        </authorList>
    </citation>
    <scope>NUCLEOTIDE SEQUENCE [LARGE SCALE GENOMIC DNA]</scope>
    <source>
        <strain evidence="8">DSM 44702 / JCM 12073 / NCIMB 30131</strain>
    </source>
</reference>
<dbReference type="eggNOG" id="COG1902">
    <property type="taxonomic scope" value="Bacteria"/>
</dbReference>
<dbReference type="Pfam" id="PF00724">
    <property type="entry name" value="Oxidored_FMN"/>
    <property type="match status" value="1"/>
</dbReference>
<dbReference type="SUPFAM" id="SSF51395">
    <property type="entry name" value="FMN-linked oxidoreductases"/>
    <property type="match status" value="1"/>
</dbReference>
<evidence type="ECO:0000259" key="6">
    <source>
        <dbReference type="Pfam" id="PF00724"/>
    </source>
</evidence>
<dbReference type="KEGG" id="cva:CVAR_0517"/>
<dbReference type="GO" id="GO:0010181">
    <property type="term" value="F:FMN binding"/>
    <property type="evidence" value="ECO:0007669"/>
    <property type="project" value="InterPro"/>
</dbReference>
<evidence type="ECO:0000313" key="8">
    <source>
        <dbReference type="Proteomes" id="UP000006659"/>
    </source>
</evidence>
<dbReference type="EMBL" id="CP002917">
    <property type="protein sequence ID" value="AEK35867.1"/>
    <property type="molecule type" value="Genomic_DNA"/>
</dbReference>
<dbReference type="GO" id="GO:0003959">
    <property type="term" value="F:NADPH dehydrogenase activity"/>
    <property type="evidence" value="ECO:0007669"/>
    <property type="project" value="InterPro"/>
</dbReference>
<name>G0HC12_CORVD</name>
<dbReference type="InterPro" id="IPR001155">
    <property type="entry name" value="OxRdtase_FMN_N"/>
</dbReference>
<keyword evidence="2" id="KW-0285">Flavoprotein</keyword>
<dbReference type="HOGENOM" id="CLU_012153_2_0_11"/>
<keyword evidence="3" id="KW-0288">FMN</keyword>
<keyword evidence="5" id="KW-0560">Oxidoreductase</keyword>
<comment type="cofactor">
    <cofactor evidence="1">
        <name>FMN</name>
        <dbReference type="ChEBI" id="CHEBI:58210"/>
    </cofactor>
</comment>
<evidence type="ECO:0000313" key="7">
    <source>
        <dbReference type="EMBL" id="AEK35867.1"/>
    </source>
</evidence>
<protein>
    <recommendedName>
        <fullName evidence="6">NADH:flavin oxidoreductase/NADH oxidase N-terminal domain-containing protein</fullName>
    </recommendedName>
</protein>
<keyword evidence="4" id="KW-0521">NADP</keyword>
<dbReference type="Proteomes" id="UP000006659">
    <property type="component" value="Chromosome"/>
</dbReference>
<dbReference type="InterPro" id="IPR013785">
    <property type="entry name" value="Aldolase_TIM"/>
</dbReference>
<dbReference type="InterPro" id="IPR044152">
    <property type="entry name" value="YqjM-like"/>
</dbReference>
<dbReference type="PANTHER" id="PTHR43303">
    <property type="entry name" value="NADPH DEHYDROGENASE C23G7.10C-RELATED"/>
    <property type="match status" value="1"/>
</dbReference>
<dbReference type="PANTHER" id="PTHR43303:SF4">
    <property type="entry name" value="NADPH DEHYDROGENASE C23G7.10C-RELATED"/>
    <property type="match status" value="1"/>
</dbReference>
<dbReference type="CDD" id="cd02932">
    <property type="entry name" value="OYE_YqiM_FMN"/>
    <property type="match status" value="1"/>
</dbReference>
<evidence type="ECO:0000256" key="4">
    <source>
        <dbReference type="ARBA" id="ARBA00022857"/>
    </source>
</evidence>
<gene>
    <name evidence="7" type="ordered locus">CVAR_0517</name>
</gene>
<feature type="domain" description="NADH:flavin oxidoreductase/NADH oxidase N-terminal" evidence="6">
    <location>
        <begin position="65"/>
        <end position="418"/>
    </location>
</feature>
<dbReference type="STRING" id="858619.CVAR_0517"/>
<dbReference type="AlphaFoldDB" id="G0HC12"/>
<dbReference type="GO" id="GO:0050661">
    <property type="term" value="F:NADP binding"/>
    <property type="evidence" value="ECO:0007669"/>
    <property type="project" value="InterPro"/>
</dbReference>
<dbReference type="Gene3D" id="3.20.20.70">
    <property type="entry name" value="Aldolase class I"/>
    <property type="match status" value="1"/>
</dbReference>
<evidence type="ECO:0000256" key="1">
    <source>
        <dbReference type="ARBA" id="ARBA00001917"/>
    </source>
</evidence>
<accession>G0HC12</accession>
<sequence length="436" mass="45759">MTPTARVDRRSVVCPCISRDAPIAVMMTRGIPASSAAFRGSLYLQDRSGIGTCSRALHHGMSHLLFTPVTLPTPDGHGLEVGNRAFVAPMCQYAVDDTDGVPTDWHLSHLGALAAGGFGLVVAEATAVEARGRISPRDLGLWDHDQIPAHARLVDFIHGQGRAAGVQLAHAGGKASTWPMLPGFPGTTVPAAEGGWQTVSAVDGPVLPDLDPAEELTQEGIDRVVASFVEATRRADAADYDVVQIHAAHGYLIHQFLSPLTNTRTDGYGGELAGRSRLLREVVAAVRAVWPDSKPLGIRVSGTDWDEDGLQVEEVASVLRDLVAAGQVSWIDVSSGGLTDGSTIPVGPGYQVPLAVAVTEALAEEGLGEDAAVVSAVGLIEDALQAETVLATGQAHAVSVGRAALVNPHWAAKAAADLRVPRSELPRAPQFFRARF</sequence>
<organism evidence="7 8">
    <name type="scientific">Corynebacterium variabile (strain DSM 44702 / CIP 107183 / JCM 12073 / NCIMB 30131)</name>
    <name type="common">Corynebacterium mooreparkense</name>
    <dbReference type="NCBI Taxonomy" id="858619"/>
    <lineage>
        <taxon>Bacteria</taxon>
        <taxon>Bacillati</taxon>
        <taxon>Actinomycetota</taxon>
        <taxon>Actinomycetes</taxon>
        <taxon>Mycobacteriales</taxon>
        <taxon>Corynebacteriaceae</taxon>
        <taxon>Corynebacterium</taxon>
    </lineage>
</organism>
<evidence type="ECO:0000256" key="2">
    <source>
        <dbReference type="ARBA" id="ARBA00022630"/>
    </source>
</evidence>